<organism evidence="1 2">
    <name type="scientific">Neurospora crassa (strain ATCC 24698 / 74-OR23-1A / CBS 708.71 / DSM 1257 / FGSC 987)</name>
    <dbReference type="NCBI Taxonomy" id="367110"/>
    <lineage>
        <taxon>Eukaryota</taxon>
        <taxon>Fungi</taxon>
        <taxon>Dikarya</taxon>
        <taxon>Ascomycota</taxon>
        <taxon>Pezizomycotina</taxon>
        <taxon>Sordariomycetes</taxon>
        <taxon>Sordariomycetidae</taxon>
        <taxon>Sordariales</taxon>
        <taxon>Sordariaceae</taxon>
        <taxon>Neurospora</taxon>
    </lineage>
</organism>
<reference evidence="1 2" key="1">
    <citation type="journal article" date="2003" name="Nature">
        <title>The genome sequence of the filamentous fungus Neurospora crassa.</title>
        <authorList>
            <person name="Galagan J.E."/>
            <person name="Calvo S.E."/>
            <person name="Borkovich K.A."/>
            <person name="Selker E.U."/>
            <person name="Read N.D."/>
            <person name="Jaffe D."/>
            <person name="FitzHugh W."/>
            <person name="Ma L.J."/>
            <person name="Smirnov S."/>
            <person name="Purcell S."/>
            <person name="Rehman B."/>
            <person name="Elkins T."/>
            <person name="Engels R."/>
            <person name="Wang S."/>
            <person name="Nielsen C.B."/>
            <person name="Butler J."/>
            <person name="Endrizzi M."/>
            <person name="Qui D."/>
            <person name="Ianakiev P."/>
            <person name="Bell-Pedersen D."/>
            <person name="Nelson M.A."/>
            <person name="Werner-Washburne M."/>
            <person name="Selitrennikoff C.P."/>
            <person name="Kinsey J.A."/>
            <person name="Braun E.L."/>
            <person name="Zelter A."/>
            <person name="Schulte U."/>
            <person name="Kothe G.O."/>
            <person name="Jedd G."/>
            <person name="Mewes W."/>
            <person name="Staben C."/>
            <person name="Marcotte E."/>
            <person name="Greenberg D."/>
            <person name="Roy A."/>
            <person name="Foley K."/>
            <person name="Naylor J."/>
            <person name="Stange-Thomann N."/>
            <person name="Barrett R."/>
            <person name="Gnerre S."/>
            <person name="Kamal M."/>
            <person name="Kamvysselis M."/>
            <person name="Mauceli E."/>
            <person name="Bielke C."/>
            <person name="Rudd S."/>
            <person name="Frishman D."/>
            <person name="Krystofova S."/>
            <person name="Rasmussen C."/>
            <person name="Metzenberg R.L."/>
            <person name="Perkins D.D."/>
            <person name="Kroken S."/>
            <person name="Cogoni C."/>
            <person name="Macino G."/>
            <person name="Catcheside D."/>
            <person name="Li W."/>
            <person name="Pratt R.J."/>
            <person name="Osmani S.A."/>
            <person name="DeSouza C.P."/>
            <person name="Glass L."/>
            <person name="Orbach M.J."/>
            <person name="Berglund J.A."/>
            <person name="Voelker R."/>
            <person name="Yarden O."/>
            <person name="Plamann M."/>
            <person name="Seiler S."/>
            <person name="Dunlap J."/>
            <person name="Radford A."/>
            <person name="Aramayo R."/>
            <person name="Natvig D.O."/>
            <person name="Alex L.A."/>
            <person name="Mannhaupt G."/>
            <person name="Ebbole D.J."/>
            <person name="Freitag M."/>
            <person name="Paulsen I."/>
            <person name="Sachs M.S."/>
            <person name="Lander E.S."/>
            <person name="Nusbaum C."/>
            <person name="Birren B."/>
        </authorList>
    </citation>
    <scope>NUCLEOTIDE SEQUENCE [LARGE SCALE GENOMIC DNA]</scope>
    <source>
        <strain evidence="2">ATCC 24698 / 74-OR23-1A / CBS 708.71 / DSM 1257 / FGSC 987</strain>
    </source>
</reference>
<dbReference type="VEuPathDB" id="FungiDB:NCU04356"/>
<dbReference type="RefSeq" id="XP_955828.2">
    <property type="nucleotide sequence ID" value="XM_950735.2"/>
</dbReference>
<dbReference type="AlphaFoldDB" id="Q7RW64"/>
<dbReference type="Proteomes" id="UP000001805">
    <property type="component" value="Chromosome 4, Linkage Group IV"/>
</dbReference>
<accession>Q7RW64</accession>
<evidence type="ECO:0000313" key="1">
    <source>
        <dbReference type="EMBL" id="EAA26592.2"/>
    </source>
</evidence>
<dbReference type="HOGENOM" id="CLU_970075_0_0_1"/>
<dbReference type="PaxDb" id="5141-EFNCRP00000005212"/>
<keyword evidence="2" id="KW-1185">Reference proteome</keyword>
<sequence>MGSHSVFPFLRLPAELRLEIYKHAWTVSEEDHVYRVDFRYKDSKFRPTVDYLKAQLSAIRKLGAISQRIRTESYSEYFDHTQIMLRYERVIDIDDSIGDHVWDDRNRSALYIIGSSYLLQTQARHVYLHWPARSEYHILQVLFGLRRVDIRMQEELLNEQWAFECLSRFKNLRSLEVHMCEGLDDLILDYYSREYKHENLHKHRHPHFVHGYNGGKKLKRLFYDGERRAKLIEALKTHHQKLEKAVVRTDVDDPEAIKDLNELHAFKWWRRLKKDIAVLASEGPSSAKGKKENTYVFKQHIGGLKTRWPRASTS</sequence>
<dbReference type="InParanoid" id="Q7RW64"/>
<dbReference type="EMBL" id="CM002239">
    <property type="protein sequence ID" value="EAA26592.2"/>
    <property type="molecule type" value="Genomic_DNA"/>
</dbReference>
<name>Q7RW64_NEUCR</name>
<proteinExistence type="predicted"/>
<dbReference type="OrthoDB" id="5413827at2759"/>
<gene>
    <name evidence="1" type="ORF">NCU04356</name>
</gene>
<evidence type="ECO:0000313" key="2">
    <source>
        <dbReference type="Proteomes" id="UP000001805"/>
    </source>
</evidence>
<dbReference type="KEGG" id="ncr:NCU04356"/>
<protein>
    <submittedName>
        <fullName evidence="1">Uncharacterized protein</fullName>
    </submittedName>
</protein>
<dbReference type="GeneID" id="3871975"/>